<dbReference type="CDD" id="cd00009">
    <property type="entry name" value="AAA"/>
    <property type="match status" value="1"/>
</dbReference>
<dbReference type="GO" id="GO:0005524">
    <property type="term" value="F:ATP binding"/>
    <property type="evidence" value="ECO:0007669"/>
    <property type="project" value="InterPro"/>
</dbReference>
<proteinExistence type="predicted"/>
<name>A0A388SRW8_9ACTN</name>
<feature type="region of interest" description="Disordered" evidence="1">
    <location>
        <begin position="1"/>
        <end position="46"/>
    </location>
</feature>
<evidence type="ECO:0000256" key="1">
    <source>
        <dbReference type="SAM" id="MobiDB-lite"/>
    </source>
</evidence>
<evidence type="ECO:0000259" key="2">
    <source>
        <dbReference type="SMART" id="SM00382"/>
    </source>
</evidence>
<dbReference type="Gene3D" id="3.40.50.300">
    <property type="entry name" value="P-loop containing nucleotide triphosphate hydrolases"/>
    <property type="match status" value="1"/>
</dbReference>
<organism evidence="3 4">
    <name type="scientific">Streptomyces spongiicola</name>
    <dbReference type="NCBI Taxonomy" id="1690221"/>
    <lineage>
        <taxon>Bacteria</taxon>
        <taxon>Bacillati</taxon>
        <taxon>Actinomycetota</taxon>
        <taxon>Actinomycetes</taxon>
        <taxon>Kitasatosporales</taxon>
        <taxon>Streptomycetaceae</taxon>
        <taxon>Streptomyces</taxon>
    </lineage>
</organism>
<feature type="compositionally biased region" description="Basic and acidic residues" evidence="1">
    <location>
        <begin position="1"/>
        <end position="20"/>
    </location>
</feature>
<sequence length="323" mass="35790">MSSEQPLERLFRGDGGRYDDSVPLPPPPPWRRPSRDNASARPQRPYLIGPEQVEVVNAALRLRRPLLVTGNPGTGKSSLAHAVAAELGLGPVLVWPVNTRATLTDALYRYDAIGRLRERKDGADDIGSFVRLGPLGTALATRHKGRPRLLLIDELDKSDVDLPDDLLFVLDEGEFSIPELARLPAQQAEVAVNVEGSQERTLVRHGIVRCRDFPFVVITSNGNREFPPAFLRRCIRLELPEPDPAQLEEIVRAHFAKGGLEQLEAQWPRVLNLIQAFTDKRSLGGLATDQLLHAVHLLQQGIHPEVAHLKEAVLRELRSGGGW</sequence>
<gene>
    <name evidence="3" type="ORF">SSP531S_02660</name>
</gene>
<evidence type="ECO:0000313" key="4">
    <source>
        <dbReference type="Proteomes" id="UP000265354"/>
    </source>
</evidence>
<dbReference type="InterPro" id="IPR011704">
    <property type="entry name" value="ATPase_dyneun-rel_AAA"/>
</dbReference>
<dbReference type="SMART" id="SM00382">
    <property type="entry name" value="AAA"/>
    <property type="match status" value="1"/>
</dbReference>
<dbReference type="EMBL" id="BGZL01000001">
    <property type="protein sequence ID" value="GBP98873.1"/>
    <property type="molecule type" value="Genomic_DNA"/>
</dbReference>
<dbReference type="GO" id="GO:0016887">
    <property type="term" value="F:ATP hydrolysis activity"/>
    <property type="evidence" value="ECO:0007669"/>
    <property type="project" value="InterPro"/>
</dbReference>
<dbReference type="Proteomes" id="UP000265354">
    <property type="component" value="Unassembled WGS sequence"/>
</dbReference>
<dbReference type="Pfam" id="PF07728">
    <property type="entry name" value="AAA_5"/>
    <property type="match status" value="1"/>
</dbReference>
<dbReference type="AlphaFoldDB" id="A0A388SRW8"/>
<feature type="domain" description="AAA+ ATPase" evidence="2">
    <location>
        <begin position="62"/>
        <end position="245"/>
    </location>
</feature>
<evidence type="ECO:0000313" key="3">
    <source>
        <dbReference type="EMBL" id="GBP98873.1"/>
    </source>
</evidence>
<dbReference type="SUPFAM" id="SSF52540">
    <property type="entry name" value="P-loop containing nucleoside triphosphate hydrolases"/>
    <property type="match status" value="1"/>
</dbReference>
<protein>
    <submittedName>
        <fullName evidence="3">AAA family ATPase</fullName>
    </submittedName>
</protein>
<dbReference type="InterPro" id="IPR027417">
    <property type="entry name" value="P-loop_NTPase"/>
</dbReference>
<dbReference type="RefSeq" id="WP_116426613.1">
    <property type="nucleotide sequence ID" value="NZ_BGZL01000001.1"/>
</dbReference>
<reference evidence="3 4" key="1">
    <citation type="submission" date="2018-07" db="EMBL/GenBank/DDBJ databases">
        <title>Whole Genome Shotgun Sequence of Streptomyces spongiicola strain 531S.</title>
        <authorList>
            <person name="Dohra H."/>
            <person name="Kodani S."/>
        </authorList>
    </citation>
    <scope>NUCLEOTIDE SEQUENCE [LARGE SCALE GENOMIC DNA]</scope>
    <source>
        <strain evidence="3 4">531S</strain>
    </source>
</reference>
<dbReference type="InterPro" id="IPR003593">
    <property type="entry name" value="AAA+_ATPase"/>
</dbReference>
<comment type="caution">
    <text evidence="3">The sequence shown here is derived from an EMBL/GenBank/DDBJ whole genome shotgun (WGS) entry which is preliminary data.</text>
</comment>
<accession>A0A388SRW8</accession>